<sequence>MAINAWDIAVAAGGLAVIALVVAFWALAAGRRTRRRWDKLIGSHRPEGWETLLATVNQDVGTLQDHLAALTERVGQLETRGRAVLNRVGLVRFNPFLDTGSDLSFSLAMLNDEGDGVVITSLWARDEVRLYAKPVERQGSRYTLSQEEKQAIDMAMNVRQPKA</sequence>
<dbReference type="PATRIC" id="fig|679936.5.peg.3638"/>
<dbReference type="Proteomes" id="UP000005439">
    <property type="component" value="Chromosome"/>
</dbReference>
<evidence type="ECO:0008006" key="4">
    <source>
        <dbReference type="Google" id="ProtNLM"/>
    </source>
</evidence>
<dbReference type="KEGG" id="sap:Sulac_3517"/>
<dbReference type="InterPro" id="IPR027981">
    <property type="entry name" value="DUF4446"/>
</dbReference>
<feature type="transmembrane region" description="Helical" evidence="1">
    <location>
        <begin position="6"/>
        <end position="29"/>
    </location>
</feature>
<keyword evidence="1" id="KW-0472">Membrane</keyword>
<dbReference type="EMBL" id="CP003179">
    <property type="protein sequence ID" value="AEW06954.1"/>
    <property type="molecule type" value="Genomic_DNA"/>
</dbReference>
<keyword evidence="1" id="KW-0812">Transmembrane</keyword>
<name>G8TUY9_SULAD</name>
<reference evidence="2 3" key="2">
    <citation type="journal article" date="2012" name="Stand. Genomic Sci.">
        <title>Complete genome sequence of the moderately thermophilic mineral-sulfide-oxidizing firmicute Sulfobacillus acidophilus type strain (NAL(T)).</title>
        <authorList>
            <person name="Anderson I."/>
            <person name="Chertkov O."/>
            <person name="Chen A."/>
            <person name="Saunders E."/>
            <person name="Lapidus A."/>
            <person name="Nolan M."/>
            <person name="Lucas S."/>
            <person name="Hammon N."/>
            <person name="Deshpande S."/>
            <person name="Cheng J.F."/>
            <person name="Han C."/>
            <person name="Tapia R."/>
            <person name="Goodwin L.A."/>
            <person name="Pitluck S."/>
            <person name="Liolios K."/>
            <person name="Pagani I."/>
            <person name="Ivanova N."/>
            <person name="Mikhailova N."/>
            <person name="Pati A."/>
            <person name="Palaniappan K."/>
            <person name="Land M."/>
            <person name="Pan C."/>
            <person name="Rohde M."/>
            <person name="Pukall R."/>
            <person name="Goker M."/>
            <person name="Detter J.C."/>
            <person name="Woyke T."/>
            <person name="Bristow J."/>
            <person name="Eisen J.A."/>
            <person name="Markowitz V."/>
            <person name="Hugenholtz P."/>
            <person name="Kyrpides N.C."/>
            <person name="Klenk H.P."/>
            <person name="Mavromatis K."/>
        </authorList>
    </citation>
    <scope>NUCLEOTIDE SEQUENCE [LARGE SCALE GENOMIC DNA]</scope>
    <source>
        <strain evidence="3">ATCC 700253 / DSM 10332 / NAL</strain>
    </source>
</reference>
<keyword evidence="1" id="KW-1133">Transmembrane helix</keyword>
<protein>
    <recommendedName>
        <fullName evidence="4">DUF4446 domain-containing protein</fullName>
    </recommendedName>
</protein>
<organism evidence="2 3">
    <name type="scientific">Sulfobacillus acidophilus (strain ATCC 700253 / DSM 10332 / NAL)</name>
    <dbReference type="NCBI Taxonomy" id="679936"/>
    <lineage>
        <taxon>Bacteria</taxon>
        <taxon>Bacillati</taxon>
        <taxon>Bacillota</taxon>
        <taxon>Clostridia</taxon>
        <taxon>Eubacteriales</taxon>
        <taxon>Clostridiales Family XVII. Incertae Sedis</taxon>
        <taxon>Sulfobacillus</taxon>
    </lineage>
</organism>
<dbReference type="AlphaFoldDB" id="G8TUY9"/>
<keyword evidence="3" id="KW-1185">Reference proteome</keyword>
<dbReference type="HOGENOM" id="CLU_101313_1_0_9"/>
<dbReference type="STRING" id="679936.Sulac_3517"/>
<evidence type="ECO:0000313" key="3">
    <source>
        <dbReference type="Proteomes" id="UP000005439"/>
    </source>
</evidence>
<reference evidence="3" key="1">
    <citation type="submission" date="2011-12" db="EMBL/GenBank/DDBJ databases">
        <title>The complete genome of chromosome of Sulfobacillus acidophilus DSM 10332.</title>
        <authorList>
            <person name="Lucas S."/>
            <person name="Han J."/>
            <person name="Lapidus A."/>
            <person name="Bruce D."/>
            <person name="Goodwin L."/>
            <person name="Pitluck S."/>
            <person name="Peters L."/>
            <person name="Kyrpides N."/>
            <person name="Mavromatis K."/>
            <person name="Ivanova N."/>
            <person name="Mikhailova N."/>
            <person name="Chertkov O."/>
            <person name="Saunders E."/>
            <person name="Detter J.C."/>
            <person name="Tapia R."/>
            <person name="Han C."/>
            <person name="Land M."/>
            <person name="Hauser L."/>
            <person name="Markowitz V."/>
            <person name="Cheng J.-F."/>
            <person name="Hugenholtz P."/>
            <person name="Woyke T."/>
            <person name="Wu D."/>
            <person name="Pukall R."/>
            <person name="Gehrich-Schroeter G."/>
            <person name="Schneider S."/>
            <person name="Klenk H.-P."/>
            <person name="Eisen J.A."/>
        </authorList>
    </citation>
    <scope>NUCLEOTIDE SEQUENCE [LARGE SCALE GENOMIC DNA]</scope>
    <source>
        <strain evidence="3">ATCC 700253 / DSM 10332 / NAL</strain>
    </source>
</reference>
<evidence type="ECO:0000256" key="1">
    <source>
        <dbReference type="SAM" id="Phobius"/>
    </source>
</evidence>
<gene>
    <name evidence="2" type="ordered locus">Sulac_3517</name>
</gene>
<accession>G8TUY9</accession>
<evidence type="ECO:0000313" key="2">
    <source>
        <dbReference type="EMBL" id="AEW06954.1"/>
    </source>
</evidence>
<proteinExistence type="predicted"/>
<dbReference type="Pfam" id="PF14584">
    <property type="entry name" value="DUF4446"/>
    <property type="match status" value="1"/>
</dbReference>